<evidence type="ECO:0000256" key="3">
    <source>
        <dbReference type="ARBA" id="ARBA00022794"/>
    </source>
</evidence>
<dbReference type="Pfam" id="PF14737">
    <property type="entry name" value="DUF4470"/>
    <property type="match status" value="1"/>
</dbReference>
<evidence type="ECO:0000256" key="4">
    <source>
        <dbReference type="ARBA" id="ARBA00024190"/>
    </source>
</evidence>
<dbReference type="AlphaFoldDB" id="A0A1J1HXC4"/>
<sequence length="453" mass="53763">MFWGISETRDFLDEYISGLKIKPEKMNILFYGLGDPGHILKTISKMLQSNNKNIEINFYILEGCAELIARDMLLLTIPLENQKDFSVNARTHLFMDIFGNSLLRSSSSMYLNSKSETFIKMVTDKTYAQQIMPIFNIEELKYKERDQIEHAFTFWKNKNEHVFDIQNYWRSQLQMQLKERFDYRDGAYDWDLQMKLRQYGAKQICPQEYRHWREFGVAFAFPEFDYSIPNKTFAVDLRKIGNQWFHRGYVGDMNVGPFITFGIEHSDEKMLNSNFGVNQCRSTDITERNIYEIIWEIQNENLFDSKHDSKNFRQFGGTQLDYGVEHGTLERADDLKLNLLTYNKPLKTIENVRIHFLTINDIYDITKKQTFCKKFDIVFVSHNFFVFLNDMFKNLLSENSIVLFETKKYSTMKLSDIKEEIQKIIDYCKKLDLKPITNFSLNIVNSILKFKNV</sequence>
<name>A0A1J1HXC4_9DIPT</name>
<dbReference type="EMBL" id="CVRI01000035">
    <property type="protein sequence ID" value="CRK92751.1"/>
    <property type="molecule type" value="Genomic_DNA"/>
</dbReference>
<dbReference type="GO" id="GO:0044458">
    <property type="term" value="P:motile cilium assembly"/>
    <property type="evidence" value="ECO:0007669"/>
    <property type="project" value="TreeGrafter"/>
</dbReference>
<evidence type="ECO:0000259" key="5">
    <source>
        <dbReference type="Pfam" id="PF14737"/>
    </source>
</evidence>
<protein>
    <submittedName>
        <fullName evidence="7">CLUMA_CG006336, isoform A</fullName>
    </submittedName>
</protein>
<dbReference type="GO" id="GO:0120293">
    <property type="term" value="C:dynein axonemal particle"/>
    <property type="evidence" value="ECO:0007669"/>
    <property type="project" value="UniProtKB-SubCell"/>
</dbReference>
<dbReference type="InterPro" id="IPR039304">
    <property type="entry name" value="DNAAF3"/>
</dbReference>
<evidence type="ECO:0000259" key="6">
    <source>
        <dbReference type="Pfam" id="PF14740"/>
    </source>
</evidence>
<gene>
    <name evidence="7" type="ORF">CLUMA_CG006336</name>
</gene>
<dbReference type="PANTHER" id="PTHR22118:SF14">
    <property type="entry name" value="DYNEIN AXONEMAL ASSEMBLY FACTOR 3"/>
    <property type="match status" value="1"/>
</dbReference>
<dbReference type="PANTHER" id="PTHR22118">
    <property type="entry name" value="DYNEIN ASSEMBLY FACTOR 3, AXONEMAL"/>
    <property type="match status" value="1"/>
</dbReference>
<evidence type="ECO:0000256" key="1">
    <source>
        <dbReference type="ARBA" id="ARBA00010449"/>
    </source>
</evidence>
<organism evidence="7 8">
    <name type="scientific">Clunio marinus</name>
    <dbReference type="NCBI Taxonomy" id="568069"/>
    <lineage>
        <taxon>Eukaryota</taxon>
        <taxon>Metazoa</taxon>
        <taxon>Ecdysozoa</taxon>
        <taxon>Arthropoda</taxon>
        <taxon>Hexapoda</taxon>
        <taxon>Insecta</taxon>
        <taxon>Pterygota</taxon>
        <taxon>Neoptera</taxon>
        <taxon>Endopterygota</taxon>
        <taxon>Diptera</taxon>
        <taxon>Nematocera</taxon>
        <taxon>Chironomoidea</taxon>
        <taxon>Chironomidae</taxon>
        <taxon>Clunio</taxon>
    </lineage>
</organism>
<proteinExistence type="inferred from homology"/>
<dbReference type="Proteomes" id="UP000183832">
    <property type="component" value="Unassembled WGS sequence"/>
</dbReference>
<dbReference type="OrthoDB" id="538817at2759"/>
<dbReference type="Pfam" id="PF14740">
    <property type="entry name" value="DUF4471"/>
    <property type="match status" value="1"/>
</dbReference>
<dbReference type="STRING" id="568069.A0A1J1HXC4"/>
<dbReference type="InterPro" id="IPR027974">
    <property type="entry name" value="DUF4470"/>
</dbReference>
<feature type="domain" description="DUF4470" evidence="5">
    <location>
        <begin position="2"/>
        <end position="103"/>
    </location>
</feature>
<reference evidence="7 8" key="1">
    <citation type="submission" date="2015-04" db="EMBL/GenBank/DDBJ databases">
        <authorList>
            <person name="Syromyatnikov M.Y."/>
            <person name="Popov V.N."/>
        </authorList>
    </citation>
    <scope>NUCLEOTIDE SEQUENCE [LARGE SCALE GENOMIC DNA]</scope>
</reference>
<dbReference type="GO" id="GO:0070286">
    <property type="term" value="P:axonemal dynein complex assembly"/>
    <property type="evidence" value="ECO:0007669"/>
    <property type="project" value="InterPro"/>
</dbReference>
<keyword evidence="2" id="KW-0963">Cytoplasm</keyword>
<feature type="domain" description="Dynein assembly factor 3 C-terminal" evidence="6">
    <location>
        <begin position="135"/>
        <end position="436"/>
    </location>
</feature>
<keyword evidence="8" id="KW-1185">Reference proteome</keyword>
<dbReference type="InterPro" id="IPR028235">
    <property type="entry name" value="DNAAF3_C"/>
</dbReference>
<comment type="similarity">
    <text evidence="1">Belongs to the DNAAF3 family.</text>
</comment>
<accession>A0A1J1HXC4</accession>
<comment type="subcellular location">
    <subcellularLocation>
        <location evidence="4">Dynein axonemal particle</location>
    </subcellularLocation>
</comment>
<keyword evidence="3" id="KW-0970">Cilium biogenesis/degradation</keyword>
<evidence type="ECO:0000313" key="7">
    <source>
        <dbReference type="EMBL" id="CRK92751.1"/>
    </source>
</evidence>
<evidence type="ECO:0000256" key="2">
    <source>
        <dbReference type="ARBA" id="ARBA00022490"/>
    </source>
</evidence>
<evidence type="ECO:0000313" key="8">
    <source>
        <dbReference type="Proteomes" id="UP000183832"/>
    </source>
</evidence>